<accession>A0A2C9JHV4</accession>
<dbReference type="EnsemblMetazoa" id="BGLB002721-RD">
    <property type="protein sequence ID" value="BGLB002721-PD"/>
    <property type="gene ID" value="BGLB002721"/>
</dbReference>
<evidence type="ECO:0000256" key="4">
    <source>
        <dbReference type="ARBA" id="ARBA00022989"/>
    </source>
</evidence>
<name>A0A2C9JHV4_BIOGL</name>
<dbReference type="GO" id="GO:0005739">
    <property type="term" value="C:mitochondrion"/>
    <property type="evidence" value="ECO:0007669"/>
    <property type="project" value="TreeGrafter"/>
</dbReference>
<dbReference type="OrthoDB" id="10267969at2759"/>
<dbReference type="VEuPathDB" id="VectorBase:BGLB002721"/>
<evidence type="ECO:0000256" key="5">
    <source>
        <dbReference type="ARBA" id="ARBA00023136"/>
    </source>
</evidence>
<evidence type="ECO:0000256" key="3">
    <source>
        <dbReference type="ARBA" id="ARBA00022692"/>
    </source>
</evidence>
<dbReference type="Proteomes" id="UP000076420">
    <property type="component" value="Unassembled WGS sequence"/>
</dbReference>
<dbReference type="RefSeq" id="XP_013077700.2">
    <property type="nucleotide sequence ID" value="XM_013222246.2"/>
</dbReference>
<dbReference type="GO" id="GO:0016020">
    <property type="term" value="C:membrane"/>
    <property type="evidence" value="ECO:0007669"/>
    <property type="project" value="UniProtKB-SubCell"/>
</dbReference>
<dbReference type="Pfam" id="PF04117">
    <property type="entry name" value="Mpv17_PMP22"/>
    <property type="match status" value="1"/>
</dbReference>
<evidence type="ECO:0008006" key="9">
    <source>
        <dbReference type="Google" id="ProtNLM"/>
    </source>
</evidence>
<dbReference type="PANTHER" id="PTHR11266:SF8">
    <property type="entry name" value="MPV17-LIKE PROTEIN 2"/>
    <property type="match status" value="1"/>
</dbReference>
<feature type="transmembrane region" description="Helical" evidence="6">
    <location>
        <begin position="98"/>
        <end position="116"/>
    </location>
</feature>
<sequence length="190" mass="21470">MSASKVMLKLDTLFTKYLLTTNVVTCGALLGIGDALVQGMNIAMTKDKKENFDYARTGRMIVIGLSLGPFNHYWYALLDKVIKGNSGKAVLHKILSDQFIAGPFFCSTFLCGLSFLEGKGMEGAIQEWKDKFLGIYFVDWMFWPAAQFVNFKFVPGKFRVAYVSTATLIWNSFLSYAKHRHVSPTEEDFR</sequence>
<dbReference type="AlphaFoldDB" id="A0A2C9JHV4"/>
<organism evidence="7 8">
    <name type="scientific">Biomphalaria glabrata</name>
    <name type="common">Bloodfluke planorb</name>
    <name type="synonym">Freshwater snail</name>
    <dbReference type="NCBI Taxonomy" id="6526"/>
    <lineage>
        <taxon>Eukaryota</taxon>
        <taxon>Metazoa</taxon>
        <taxon>Spiralia</taxon>
        <taxon>Lophotrochozoa</taxon>
        <taxon>Mollusca</taxon>
        <taxon>Gastropoda</taxon>
        <taxon>Heterobranchia</taxon>
        <taxon>Euthyneura</taxon>
        <taxon>Panpulmonata</taxon>
        <taxon>Hygrophila</taxon>
        <taxon>Lymnaeoidea</taxon>
        <taxon>Planorbidae</taxon>
        <taxon>Biomphalaria</taxon>
    </lineage>
</organism>
<dbReference type="EnsemblMetazoa" id="BGLB002721-RE">
    <property type="protein sequence ID" value="BGLB002721-PE"/>
    <property type="gene ID" value="BGLB002721"/>
</dbReference>
<evidence type="ECO:0000313" key="8">
    <source>
        <dbReference type="Proteomes" id="UP000076420"/>
    </source>
</evidence>
<dbReference type="STRING" id="6526.A0A2C9JHV4"/>
<dbReference type="InterPro" id="IPR007248">
    <property type="entry name" value="Mpv17_PMP22"/>
</dbReference>
<dbReference type="PANTHER" id="PTHR11266">
    <property type="entry name" value="PEROXISOMAL MEMBRANE PROTEIN 2, PXMP2 MPV17"/>
    <property type="match status" value="1"/>
</dbReference>
<comment type="subcellular location">
    <subcellularLocation>
        <location evidence="1">Membrane</location>
        <topology evidence="1">Multi-pass membrane protein</topology>
    </subcellularLocation>
</comment>
<keyword evidence="4 6" id="KW-1133">Transmembrane helix</keyword>
<dbReference type="EnsemblMetazoa" id="BGLB002721-RC">
    <property type="protein sequence ID" value="BGLB002721-PC"/>
    <property type="gene ID" value="BGLB002721"/>
</dbReference>
<dbReference type="EnsemblMetazoa" id="BGLB002721-RB">
    <property type="protein sequence ID" value="BGLB002721-PB"/>
    <property type="gene ID" value="BGLB002721"/>
</dbReference>
<dbReference type="VEuPathDB" id="VectorBase:BGLAX_043513"/>
<reference evidence="7" key="1">
    <citation type="submission" date="2020-05" db="UniProtKB">
        <authorList>
            <consortium name="EnsemblMetazoa"/>
        </authorList>
    </citation>
    <scope>IDENTIFICATION</scope>
    <source>
        <strain evidence="7">BB02</strain>
    </source>
</reference>
<feature type="transmembrane region" description="Helical" evidence="6">
    <location>
        <begin position="58"/>
        <end position="78"/>
    </location>
</feature>
<comment type="similarity">
    <text evidence="2 6">Belongs to the peroxisomal membrane protein PXMP2/4 family.</text>
</comment>
<proteinExistence type="inferred from homology"/>
<protein>
    <recommendedName>
        <fullName evidence="9">Mpv17-like protein 2</fullName>
    </recommendedName>
</protein>
<dbReference type="RefSeq" id="XP_013077674.2">
    <property type="nucleotide sequence ID" value="XM_013222220.2"/>
</dbReference>
<evidence type="ECO:0000256" key="2">
    <source>
        <dbReference type="ARBA" id="ARBA00006824"/>
    </source>
</evidence>
<evidence type="ECO:0000313" key="7">
    <source>
        <dbReference type="EnsemblMetazoa" id="BGLB002721-PB"/>
    </source>
</evidence>
<dbReference type="GO" id="GO:0061668">
    <property type="term" value="P:mitochondrial ribosome assembly"/>
    <property type="evidence" value="ECO:0007669"/>
    <property type="project" value="TreeGrafter"/>
</dbReference>
<evidence type="ECO:0000256" key="6">
    <source>
        <dbReference type="RuleBase" id="RU363053"/>
    </source>
</evidence>
<dbReference type="KEGG" id="bgt:106063761"/>
<gene>
    <name evidence="7" type="primary">106063761</name>
</gene>
<keyword evidence="5 6" id="KW-0472">Membrane</keyword>
<evidence type="ECO:0000256" key="1">
    <source>
        <dbReference type="ARBA" id="ARBA00004141"/>
    </source>
</evidence>
<keyword evidence="3 6" id="KW-0812">Transmembrane</keyword>
<feature type="transmembrane region" description="Helical" evidence="6">
    <location>
        <begin position="17"/>
        <end position="37"/>
    </location>
</feature>